<dbReference type="InterPro" id="IPR000477">
    <property type="entry name" value="RT_dom"/>
</dbReference>
<evidence type="ECO:0000256" key="7">
    <source>
        <dbReference type="ARBA" id="ARBA00023118"/>
    </source>
</evidence>
<keyword evidence="2" id="KW-0808">Transferase</keyword>
<dbReference type="SUPFAM" id="SSF56672">
    <property type="entry name" value="DNA/RNA polymerases"/>
    <property type="match status" value="1"/>
</dbReference>
<keyword evidence="5" id="KW-0460">Magnesium</keyword>
<keyword evidence="4" id="KW-0479">Metal-binding</keyword>
<dbReference type="PANTHER" id="PTHR34047:SF7">
    <property type="entry name" value="RNA-DIRECTED DNA POLYMERASE"/>
    <property type="match status" value="1"/>
</dbReference>
<evidence type="ECO:0000256" key="4">
    <source>
        <dbReference type="ARBA" id="ARBA00022723"/>
    </source>
</evidence>
<dbReference type="InterPro" id="IPR000123">
    <property type="entry name" value="Reverse_transcriptase_msDNA"/>
</dbReference>
<reference evidence="11 12" key="1">
    <citation type="submission" date="2019-09" db="EMBL/GenBank/DDBJ databases">
        <authorList>
            <person name="Chandra G."/>
            <person name="Truman W A."/>
        </authorList>
    </citation>
    <scope>NUCLEOTIDE SEQUENCE [LARGE SCALE GENOMIC DNA]</scope>
    <source>
        <strain evidence="11">PS833</strain>
    </source>
</reference>
<keyword evidence="6" id="KW-0695">RNA-directed DNA polymerase</keyword>
<comment type="catalytic activity">
    <reaction evidence="9">
        <text>DNA(n) + a 2'-deoxyribonucleoside 5'-triphosphate = DNA(n+1) + diphosphate</text>
        <dbReference type="Rhea" id="RHEA:22508"/>
        <dbReference type="Rhea" id="RHEA-COMP:17339"/>
        <dbReference type="Rhea" id="RHEA-COMP:17340"/>
        <dbReference type="ChEBI" id="CHEBI:33019"/>
        <dbReference type="ChEBI" id="CHEBI:61560"/>
        <dbReference type="ChEBI" id="CHEBI:173112"/>
        <dbReference type="EC" id="2.7.7.49"/>
    </reaction>
</comment>
<dbReference type="PROSITE" id="PS50878">
    <property type="entry name" value="RT_POL"/>
    <property type="match status" value="1"/>
</dbReference>
<dbReference type="EMBL" id="CABVHU010000014">
    <property type="protein sequence ID" value="VVO30309.1"/>
    <property type="molecule type" value="Genomic_DNA"/>
</dbReference>
<dbReference type="CDD" id="cd03487">
    <property type="entry name" value="RT_Bac_retron_II"/>
    <property type="match status" value="1"/>
</dbReference>
<dbReference type="Proteomes" id="UP000409037">
    <property type="component" value="Unassembled WGS sequence"/>
</dbReference>
<proteinExistence type="inferred from homology"/>
<evidence type="ECO:0000256" key="3">
    <source>
        <dbReference type="ARBA" id="ARBA00022695"/>
    </source>
</evidence>
<keyword evidence="3" id="KW-0548">Nucleotidyltransferase</keyword>
<dbReference type="GO" id="GO:0046872">
    <property type="term" value="F:metal ion binding"/>
    <property type="evidence" value="ECO:0007669"/>
    <property type="project" value="UniProtKB-KW"/>
</dbReference>
<dbReference type="PANTHER" id="PTHR34047">
    <property type="entry name" value="NUCLEAR INTRON MATURASE 1, MITOCHONDRIAL-RELATED"/>
    <property type="match status" value="1"/>
</dbReference>
<dbReference type="GO" id="GO:0051607">
    <property type="term" value="P:defense response to virus"/>
    <property type="evidence" value="ECO:0007669"/>
    <property type="project" value="UniProtKB-KW"/>
</dbReference>
<dbReference type="PRINTS" id="PR00866">
    <property type="entry name" value="RNADNAPOLMS"/>
</dbReference>
<keyword evidence="7" id="KW-0051">Antiviral defense</keyword>
<evidence type="ECO:0000313" key="11">
    <source>
        <dbReference type="EMBL" id="VVO30309.1"/>
    </source>
</evidence>
<dbReference type="Pfam" id="PF00078">
    <property type="entry name" value="RVT_1"/>
    <property type="match status" value="1"/>
</dbReference>
<evidence type="ECO:0000256" key="2">
    <source>
        <dbReference type="ARBA" id="ARBA00022679"/>
    </source>
</evidence>
<dbReference type="InterPro" id="IPR051083">
    <property type="entry name" value="GrpII_Intron_Splice-Mob/Def"/>
</dbReference>
<evidence type="ECO:0000256" key="6">
    <source>
        <dbReference type="ARBA" id="ARBA00022918"/>
    </source>
</evidence>
<dbReference type="InterPro" id="IPR043502">
    <property type="entry name" value="DNA/RNA_pol_sf"/>
</dbReference>
<evidence type="ECO:0000259" key="10">
    <source>
        <dbReference type="PROSITE" id="PS50878"/>
    </source>
</evidence>
<protein>
    <recommendedName>
        <fullName evidence="1">RNA-directed DNA polymerase</fullName>
        <ecNumber evidence="1">2.7.7.49</ecNumber>
    </recommendedName>
</protein>
<evidence type="ECO:0000256" key="9">
    <source>
        <dbReference type="ARBA" id="ARBA00048173"/>
    </source>
</evidence>
<accession>A0A5E7EU05</accession>
<evidence type="ECO:0000256" key="8">
    <source>
        <dbReference type="ARBA" id="ARBA00034120"/>
    </source>
</evidence>
<name>A0A5E7EU05_PSEFL</name>
<evidence type="ECO:0000256" key="1">
    <source>
        <dbReference type="ARBA" id="ARBA00012493"/>
    </source>
</evidence>
<gene>
    <name evidence="11" type="ORF">PS833_04942</name>
</gene>
<organism evidence="11 12">
    <name type="scientific">Pseudomonas fluorescens</name>
    <dbReference type="NCBI Taxonomy" id="294"/>
    <lineage>
        <taxon>Bacteria</taxon>
        <taxon>Pseudomonadati</taxon>
        <taxon>Pseudomonadota</taxon>
        <taxon>Gammaproteobacteria</taxon>
        <taxon>Pseudomonadales</taxon>
        <taxon>Pseudomonadaceae</taxon>
        <taxon>Pseudomonas</taxon>
    </lineage>
</organism>
<evidence type="ECO:0000313" key="12">
    <source>
        <dbReference type="Proteomes" id="UP000409037"/>
    </source>
</evidence>
<feature type="domain" description="Reverse transcriptase" evidence="10">
    <location>
        <begin position="15"/>
        <end position="239"/>
    </location>
</feature>
<dbReference type="OrthoDB" id="7055795at2"/>
<dbReference type="GO" id="GO:0003723">
    <property type="term" value="F:RNA binding"/>
    <property type="evidence" value="ECO:0007669"/>
    <property type="project" value="InterPro"/>
</dbReference>
<dbReference type="AlphaFoldDB" id="A0A5E7EU05"/>
<comment type="similarity">
    <text evidence="8">Belongs to the bacterial reverse transcriptase family.</text>
</comment>
<sequence length="329" mass="37345">MSILESLSQKFMISAGELRSFIKTAPYRYKVYPIPKKSGKGFRIIAQPSDVLKMMQRMVLEEFLSELPVHSCAAAYREGLSIKDNAEAHAKNQYLLKMDFSDFFPSMAPSDLINHIVKHKGAITAEDAYMIRKLFFWARKQDPTYRLSIGAPSSPFISNTLMYGFDCVLQDYCGKLGITYTRYADDITLTTNVKGLLLSMPSYVRSLCKEIDYPTLKVNEQKTVFSSKKSNRHVTGLVINNENQVSLGRERKRYIRSLIHKSSLGEMTNEEMHNLKGLLAFAKYVEPAFYKSALDKYGLPALYLIETFQSKPEVIGSLGEETLPVSDVF</sequence>
<dbReference type="EC" id="2.7.7.49" evidence="1"/>
<dbReference type="RefSeq" id="WP_150800165.1">
    <property type="nucleotide sequence ID" value="NZ_CABVHU010000014.1"/>
</dbReference>
<dbReference type="GO" id="GO:0003964">
    <property type="term" value="F:RNA-directed DNA polymerase activity"/>
    <property type="evidence" value="ECO:0007669"/>
    <property type="project" value="UniProtKB-KW"/>
</dbReference>
<evidence type="ECO:0000256" key="5">
    <source>
        <dbReference type="ARBA" id="ARBA00022842"/>
    </source>
</evidence>
<dbReference type="NCBIfam" id="NF038233">
    <property type="entry name" value="retron_St85_RT"/>
    <property type="match status" value="1"/>
</dbReference>